<dbReference type="AlphaFoldDB" id="A0A0W8G1U3"/>
<proteinExistence type="predicted"/>
<protein>
    <recommendedName>
        <fullName evidence="2">Esterase</fullName>
    </recommendedName>
</protein>
<sequence length="241" mass="27913">MHKEIHKWFSKALFKDMEIAVYGNYGYALLLFPTAAADFLEYERFHLIYSIGHHIKSGKIKVFCVNTVNNESILNSQNEPGHRSIRHGQFNNYIFSEVVPFIHSHCKGLVPIVTAGASVGAYHAANLFFQRPDIFSGMIAMSGVYDIKYYVRDYYDDHCYFNSPVDYLPNINDHTVLEQMRKSKIVIASGQGAYEDPESSRRLSDILNAKSVPHWLDLWGHDMRHDWPTWRAMLPYFIDKI</sequence>
<dbReference type="InterPro" id="IPR029058">
    <property type="entry name" value="AB_hydrolase_fold"/>
</dbReference>
<organism evidence="1">
    <name type="scientific">hydrocarbon metagenome</name>
    <dbReference type="NCBI Taxonomy" id="938273"/>
    <lineage>
        <taxon>unclassified sequences</taxon>
        <taxon>metagenomes</taxon>
        <taxon>ecological metagenomes</taxon>
    </lineage>
</organism>
<evidence type="ECO:0000313" key="1">
    <source>
        <dbReference type="EMBL" id="KUG26994.1"/>
    </source>
</evidence>
<dbReference type="InterPro" id="IPR000801">
    <property type="entry name" value="Esterase-like"/>
</dbReference>
<dbReference type="EMBL" id="LNQE01000378">
    <property type="protein sequence ID" value="KUG26994.1"/>
    <property type="molecule type" value="Genomic_DNA"/>
</dbReference>
<comment type="caution">
    <text evidence="1">The sequence shown here is derived from an EMBL/GenBank/DDBJ whole genome shotgun (WGS) entry which is preliminary data.</text>
</comment>
<dbReference type="InterPro" id="IPR050583">
    <property type="entry name" value="Mycobacterial_A85_antigen"/>
</dbReference>
<dbReference type="PANTHER" id="PTHR48098:SF3">
    <property type="entry name" value="IRON(III) ENTEROBACTIN ESTERASE"/>
    <property type="match status" value="1"/>
</dbReference>
<reference evidence="1" key="1">
    <citation type="journal article" date="2015" name="Proc. Natl. Acad. Sci. U.S.A.">
        <title>Networks of energetic and metabolic interactions define dynamics in microbial communities.</title>
        <authorList>
            <person name="Embree M."/>
            <person name="Liu J.K."/>
            <person name="Al-Bassam M.M."/>
            <person name="Zengler K."/>
        </authorList>
    </citation>
    <scope>NUCLEOTIDE SEQUENCE</scope>
</reference>
<dbReference type="PANTHER" id="PTHR48098">
    <property type="entry name" value="ENTEROCHELIN ESTERASE-RELATED"/>
    <property type="match status" value="1"/>
</dbReference>
<gene>
    <name evidence="1" type="ORF">ASZ90_003176</name>
</gene>
<dbReference type="Gene3D" id="3.40.50.1820">
    <property type="entry name" value="alpha/beta hydrolase"/>
    <property type="match status" value="1"/>
</dbReference>
<name>A0A0W8G1U3_9ZZZZ</name>
<evidence type="ECO:0008006" key="2">
    <source>
        <dbReference type="Google" id="ProtNLM"/>
    </source>
</evidence>
<dbReference type="Pfam" id="PF00756">
    <property type="entry name" value="Esterase"/>
    <property type="match status" value="1"/>
</dbReference>
<accession>A0A0W8G1U3</accession>
<dbReference type="SUPFAM" id="SSF53474">
    <property type="entry name" value="alpha/beta-Hydrolases"/>
    <property type="match status" value="1"/>
</dbReference>